<dbReference type="EMBL" id="LWBO01000084">
    <property type="protein sequence ID" value="OQP39263.1"/>
    <property type="molecule type" value="Genomic_DNA"/>
</dbReference>
<dbReference type="InterPro" id="IPR059226">
    <property type="entry name" value="Choice_anch_Q_dom"/>
</dbReference>
<sequence length="1052" mass="107381">MFSFRTPPVLYLLLFLLSANCSFAVIRYVNINNPTPGAGTSWATAYNDLNLALAASTFPAHYGDTIWVAQGTYKPTTTNNRSATFLCTFGYSVYGGFNGTETAFSQRNPKVNVTILSGDIGITGSASDNSYHVVTLQGFQGGRDFDGFTIRDGNANAGYPGSTTQQPDNSGGGILELALASDISYADLSNDIITNNFAVYGGGFCSYGDGTSAQSFFHLTRLLFNNNTALFGGAVGAVTMNNDWGMPDMQNCIFTNNNSLTGQGSVFANLADNPYTGGVSSTMDNCTLYDNPAPVVFNQPVGAAVSNVRLTNIIIWKSGAAYPGPLDAGPSIFYSYCDLDLVTPPVSGNANIDADPLFVNAAGNDFHLMPCSPAVDKGYPVFQLTTDYESNIRPQGAAMDMGAYETAGGGAAAAPTATSPSYCQNATATALTATGSNLQWYTVAANGAGSATAPVPSTASAGTTTWYVTQTPAGSCESTRTPVTVTIKSASAAPTATSPTYCQNATATALTATGSNLQWYTVAINGTGNATAPVPSTASAGTTTWYVTQTPAGSCESARTPVTVTIQGIAAAPTATSPSYCQNTTATALTATGSNLQWYTVAVNGTGSSIAPVPSTSSAGTATWYVSQTPAGSCESSRTPIVVTVGSTAAAPTATSPTYCQNATATALTATGSNLQWYTVAINGTGNSTAPVPSTASAGTTTWYVTQTPAGSCESARTPVTVTVGSAAAAPTATSPTYCQNTTATALTATGSNLQWYTVAVNGIGSTTAPVPSTTAAGTTTWYVSQTPTGSCESARTPITVTINGQPAAPTATASAYCQNDAAVVLTATGTNLLWYTVATGGTGNGAAPTPSTAAAGTINYYVSQTSGCESSRTLVTITVNALPQVSISPVNGPLCVGGSATLTANGAATYQWNPATGLSDAASSNPVVTLKTDVQYTVTGTDNNGCIATAQISLKPSIACTGYNVPDAFTPNGDGHNDIFRVATADVPQSFHMIIFNRYGGKVFETSDVQAGWNGYMGSSPAMSGAYVYTIAIKTSTGTVIEKKGTVLVIR</sequence>
<dbReference type="Gene3D" id="2.160.20.10">
    <property type="entry name" value="Single-stranded right-handed beta-helix, Pectin lyase-like"/>
    <property type="match status" value="1"/>
</dbReference>
<reference evidence="3 4" key="1">
    <citation type="submission" date="2016-04" db="EMBL/GenBank/DDBJ databases">
        <authorList>
            <person name="Chen L."/>
            <person name="Zhuang W."/>
            <person name="Wang G."/>
        </authorList>
    </citation>
    <scope>NUCLEOTIDE SEQUENCE [LARGE SCALE GENOMIC DNA]</scope>
    <source>
        <strain evidence="4">GR20</strain>
    </source>
</reference>
<feature type="domain" description="Ig-like" evidence="2">
    <location>
        <begin position="650"/>
        <end position="724"/>
    </location>
</feature>
<proteinExistence type="predicted"/>
<feature type="domain" description="Ig-like" evidence="2">
    <location>
        <begin position="807"/>
        <end position="881"/>
    </location>
</feature>
<dbReference type="InterPro" id="IPR011050">
    <property type="entry name" value="Pectin_lyase_fold/virulence"/>
</dbReference>
<dbReference type="SUPFAM" id="SSF51126">
    <property type="entry name" value="Pectin lyase-like"/>
    <property type="match status" value="1"/>
</dbReference>
<gene>
    <name evidence="3" type="ORF">A4D02_18240</name>
</gene>
<keyword evidence="1" id="KW-0732">Signal</keyword>
<feature type="signal peptide" evidence="1">
    <location>
        <begin position="1"/>
        <end position="24"/>
    </location>
</feature>
<organism evidence="3 4">
    <name type="scientific">Niastella koreensis</name>
    <dbReference type="NCBI Taxonomy" id="354356"/>
    <lineage>
        <taxon>Bacteria</taxon>
        <taxon>Pseudomonadati</taxon>
        <taxon>Bacteroidota</taxon>
        <taxon>Chitinophagia</taxon>
        <taxon>Chitinophagales</taxon>
        <taxon>Chitinophagaceae</taxon>
        <taxon>Niastella</taxon>
    </lineage>
</organism>
<dbReference type="Pfam" id="PF19081">
    <property type="entry name" value="Ig_7"/>
    <property type="match status" value="6"/>
</dbReference>
<evidence type="ECO:0000313" key="4">
    <source>
        <dbReference type="Proteomes" id="UP000192277"/>
    </source>
</evidence>
<evidence type="ECO:0000259" key="2">
    <source>
        <dbReference type="Pfam" id="PF19081"/>
    </source>
</evidence>
<dbReference type="NCBIfam" id="NF041518">
    <property type="entry name" value="choice_anch_Q"/>
    <property type="match status" value="1"/>
</dbReference>
<comment type="caution">
    <text evidence="3">The sequence shown here is derived from an EMBL/GenBank/DDBJ whole genome shotgun (WGS) entry which is preliminary data.</text>
</comment>
<dbReference type="NCBIfam" id="TIGR04131">
    <property type="entry name" value="Bac_Flav_CTERM"/>
    <property type="match status" value="1"/>
</dbReference>
<feature type="domain" description="Ig-like" evidence="2">
    <location>
        <begin position="729"/>
        <end position="804"/>
    </location>
</feature>
<dbReference type="Pfam" id="PF13585">
    <property type="entry name" value="CHU_C"/>
    <property type="match status" value="1"/>
</dbReference>
<dbReference type="InterPro" id="IPR044023">
    <property type="entry name" value="Ig_7"/>
</dbReference>
<dbReference type="InterPro" id="IPR026341">
    <property type="entry name" value="T9SS_type_B"/>
</dbReference>
<dbReference type="InterPro" id="IPR012334">
    <property type="entry name" value="Pectin_lyas_fold"/>
</dbReference>
<feature type="domain" description="Ig-like" evidence="2">
    <location>
        <begin position="413"/>
        <end position="487"/>
    </location>
</feature>
<protein>
    <recommendedName>
        <fullName evidence="2">Ig-like domain-containing protein</fullName>
    </recommendedName>
</protein>
<name>A0ABX3NM28_9BACT</name>
<dbReference type="Proteomes" id="UP000192277">
    <property type="component" value="Unassembled WGS sequence"/>
</dbReference>
<feature type="domain" description="Ig-like" evidence="2">
    <location>
        <begin position="571"/>
        <end position="645"/>
    </location>
</feature>
<evidence type="ECO:0000313" key="3">
    <source>
        <dbReference type="EMBL" id="OQP39263.1"/>
    </source>
</evidence>
<accession>A0ABX3NM28</accession>
<evidence type="ECO:0000256" key="1">
    <source>
        <dbReference type="SAM" id="SignalP"/>
    </source>
</evidence>
<feature type="chain" id="PRO_5046090354" description="Ig-like domain-containing protein" evidence="1">
    <location>
        <begin position="25"/>
        <end position="1052"/>
    </location>
</feature>
<feature type="domain" description="Ig-like" evidence="2">
    <location>
        <begin position="492"/>
        <end position="566"/>
    </location>
</feature>
<keyword evidence="4" id="KW-1185">Reference proteome</keyword>
<dbReference type="RefSeq" id="WP_014216960.1">
    <property type="nucleotide sequence ID" value="NZ_LWBO01000084.1"/>
</dbReference>